<proteinExistence type="predicted"/>
<dbReference type="AlphaFoldDB" id="A0A371GZD1"/>
<dbReference type="EMBL" id="QJKJ01004020">
    <property type="protein sequence ID" value="RDX95885.1"/>
    <property type="molecule type" value="Genomic_DNA"/>
</dbReference>
<accession>A0A371GZD1</accession>
<dbReference type="Proteomes" id="UP000257109">
    <property type="component" value="Unassembled WGS sequence"/>
</dbReference>
<evidence type="ECO:0000313" key="1">
    <source>
        <dbReference type="EMBL" id="RDX95885.1"/>
    </source>
</evidence>
<reference evidence="1" key="1">
    <citation type="submission" date="2018-05" db="EMBL/GenBank/DDBJ databases">
        <title>Draft genome of Mucuna pruriens seed.</title>
        <authorList>
            <person name="Nnadi N.E."/>
            <person name="Vos R."/>
            <person name="Hasami M.H."/>
            <person name="Devisetty U.K."/>
            <person name="Aguiy J.C."/>
        </authorList>
    </citation>
    <scope>NUCLEOTIDE SEQUENCE [LARGE SCALE GENOMIC DNA]</scope>
    <source>
        <strain evidence="1">JCA_2017</strain>
    </source>
</reference>
<feature type="non-terminal residue" evidence="1">
    <location>
        <position position="1"/>
    </location>
</feature>
<organism evidence="1 2">
    <name type="scientific">Mucuna pruriens</name>
    <name type="common">Velvet bean</name>
    <name type="synonym">Dolichos pruriens</name>
    <dbReference type="NCBI Taxonomy" id="157652"/>
    <lineage>
        <taxon>Eukaryota</taxon>
        <taxon>Viridiplantae</taxon>
        <taxon>Streptophyta</taxon>
        <taxon>Embryophyta</taxon>
        <taxon>Tracheophyta</taxon>
        <taxon>Spermatophyta</taxon>
        <taxon>Magnoliopsida</taxon>
        <taxon>eudicotyledons</taxon>
        <taxon>Gunneridae</taxon>
        <taxon>Pentapetalae</taxon>
        <taxon>rosids</taxon>
        <taxon>fabids</taxon>
        <taxon>Fabales</taxon>
        <taxon>Fabaceae</taxon>
        <taxon>Papilionoideae</taxon>
        <taxon>50 kb inversion clade</taxon>
        <taxon>NPAAA clade</taxon>
        <taxon>indigoferoid/millettioid clade</taxon>
        <taxon>Phaseoleae</taxon>
        <taxon>Mucuna</taxon>
    </lineage>
</organism>
<name>A0A371GZD1_MUCPR</name>
<sequence>MVHRSFATIARSKNISYQLVLLDQRKRTIQNNSIREKIGVAPIVKKMTKNWLRWFGHVQRRPPDAQSIEKEERETIKDFGGRSSLLEDNWERGLKCLSISLVSVACTNVKHENQVLHNCLGHPNYLALC</sequence>
<evidence type="ECO:0000313" key="2">
    <source>
        <dbReference type="Proteomes" id="UP000257109"/>
    </source>
</evidence>
<keyword evidence="2" id="KW-1185">Reference proteome</keyword>
<protein>
    <submittedName>
        <fullName evidence="1">Uncharacterized protein</fullName>
    </submittedName>
</protein>
<comment type="caution">
    <text evidence="1">The sequence shown here is derived from an EMBL/GenBank/DDBJ whole genome shotgun (WGS) entry which is preliminary data.</text>
</comment>
<gene>
    <name evidence="1" type="ORF">CR513_21528</name>
</gene>
<dbReference type="OrthoDB" id="1278144at2759"/>